<dbReference type="Gene3D" id="1.20.5.300">
    <property type="match status" value="1"/>
</dbReference>
<dbReference type="AlphaFoldDB" id="A0A485NN09"/>
<keyword evidence="1" id="KW-0175">Coiled coil</keyword>
<evidence type="ECO:0000313" key="2">
    <source>
        <dbReference type="EMBL" id="VFV33639.1"/>
    </source>
</evidence>
<dbReference type="Proteomes" id="UP000386466">
    <property type="component" value="Unassembled WGS sequence"/>
</dbReference>
<gene>
    <name evidence="2" type="ORF">LYPA_23C016022</name>
</gene>
<keyword evidence="3" id="KW-1185">Reference proteome</keyword>
<proteinExistence type="predicted"/>
<organism evidence="2 3">
    <name type="scientific">Lynx pardinus</name>
    <name type="common">Iberian lynx</name>
    <name type="synonym">Felis pardina</name>
    <dbReference type="NCBI Taxonomy" id="191816"/>
    <lineage>
        <taxon>Eukaryota</taxon>
        <taxon>Metazoa</taxon>
        <taxon>Chordata</taxon>
        <taxon>Craniata</taxon>
        <taxon>Vertebrata</taxon>
        <taxon>Euteleostomi</taxon>
        <taxon>Mammalia</taxon>
        <taxon>Eutheria</taxon>
        <taxon>Laurasiatheria</taxon>
        <taxon>Carnivora</taxon>
        <taxon>Feliformia</taxon>
        <taxon>Felidae</taxon>
        <taxon>Felinae</taxon>
        <taxon>Lynx</taxon>
    </lineage>
</organism>
<evidence type="ECO:0000313" key="3">
    <source>
        <dbReference type="Proteomes" id="UP000386466"/>
    </source>
</evidence>
<sequence length="56" mass="6461">MIINILTGLQKRVENMSETLDKEIKNTISEIKNSITEIKNTIDRINSRLQEAEECV</sequence>
<protein>
    <submittedName>
        <fullName evidence="2">Uncharacterized protein</fullName>
    </submittedName>
</protein>
<accession>A0A485NN09</accession>
<evidence type="ECO:0000256" key="1">
    <source>
        <dbReference type="SAM" id="Coils"/>
    </source>
</evidence>
<dbReference type="EMBL" id="CAAGRJ010018371">
    <property type="protein sequence ID" value="VFV33639.1"/>
    <property type="molecule type" value="Genomic_DNA"/>
</dbReference>
<reference evidence="2 3" key="1">
    <citation type="submission" date="2019-01" db="EMBL/GenBank/DDBJ databases">
        <authorList>
            <person name="Alioto T."/>
            <person name="Alioto T."/>
        </authorList>
    </citation>
    <scope>NUCLEOTIDE SEQUENCE [LARGE SCALE GENOMIC DNA]</scope>
</reference>
<feature type="coiled-coil region" evidence="1">
    <location>
        <begin position="6"/>
        <end position="55"/>
    </location>
</feature>
<name>A0A485NN09_LYNPA</name>
<feature type="non-terminal residue" evidence="2">
    <location>
        <position position="56"/>
    </location>
</feature>